<sequence length="316" mass="33824">MKISRLTLVVAIALLTGCSNMMYGGGIAPVANQNTYYGHQQAQQMPNYQPPVTQALPTSTVVNQQPAQTAVYRVPTPPYSVRNSAENYGGGIQESSSSPYATTPVRPTAVQNNTANVDDGWSVRPNNTRNEAPPSVTDTPKVAEETSTNNTTLSESRSDARPVRPVQQEVVKQSVSDEVSAPASENRTNNNSQESDTKVAKATNPPAQNKSGGTAVSSLLKQANAELGKGNLDGAVSYLENAHRIDSKNAKILYDIANIRYHQGRYRDAENMAVKSIREGGSNAMMKKSWSLIANARKALGDNQGAILAAEKAASY</sequence>
<keyword evidence="2" id="KW-0732">Signal</keyword>
<dbReference type="AlphaFoldDB" id="A0A380MS60"/>
<dbReference type="Proteomes" id="UP000254601">
    <property type="component" value="Unassembled WGS sequence"/>
</dbReference>
<dbReference type="InterPro" id="IPR011990">
    <property type="entry name" value="TPR-like_helical_dom_sf"/>
</dbReference>
<feature type="compositionally biased region" description="Low complexity" evidence="1">
    <location>
        <begin position="145"/>
        <end position="155"/>
    </location>
</feature>
<gene>
    <name evidence="3" type="ORF">NCTC13337_01293</name>
</gene>
<dbReference type="Pfam" id="PF14559">
    <property type="entry name" value="TPR_19"/>
    <property type="match status" value="1"/>
</dbReference>
<feature type="compositionally biased region" description="Polar residues" evidence="1">
    <location>
        <begin position="170"/>
        <end position="194"/>
    </location>
</feature>
<reference evidence="3 4" key="1">
    <citation type="submission" date="2018-06" db="EMBL/GenBank/DDBJ databases">
        <authorList>
            <consortium name="Pathogen Informatics"/>
            <person name="Doyle S."/>
        </authorList>
    </citation>
    <scope>NUCLEOTIDE SEQUENCE [LARGE SCALE GENOMIC DNA]</scope>
    <source>
        <strain evidence="3 4">NCTC13337</strain>
    </source>
</reference>
<accession>A0A380MS60</accession>
<name>A0A380MS60_9GAMM</name>
<feature type="region of interest" description="Disordered" evidence="1">
    <location>
        <begin position="78"/>
        <end position="214"/>
    </location>
</feature>
<evidence type="ECO:0000313" key="4">
    <source>
        <dbReference type="Proteomes" id="UP000254601"/>
    </source>
</evidence>
<keyword evidence="4" id="KW-1185">Reference proteome</keyword>
<dbReference type="RefSeq" id="WP_072575537.1">
    <property type="nucleotide sequence ID" value="NZ_LWHB01000012.1"/>
</dbReference>
<dbReference type="EMBL" id="UHIC01000001">
    <property type="protein sequence ID" value="SUO95395.1"/>
    <property type="molecule type" value="Genomic_DNA"/>
</dbReference>
<evidence type="ECO:0000313" key="3">
    <source>
        <dbReference type="EMBL" id="SUO95395.1"/>
    </source>
</evidence>
<protein>
    <submittedName>
        <fullName evidence="3">Tetratricopeptide repeat</fullName>
    </submittedName>
</protein>
<dbReference type="InterPro" id="IPR019734">
    <property type="entry name" value="TPR_rpt"/>
</dbReference>
<evidence type="ECO:0000256" key="1">
    <source>
        <dbReference type="SAM" id="MobiDB-lite"/>
    </source>
</evidence>
<dbReference type="OrthoDB" id="7069297at2"/>
<organism evidence="3 4">
    <name type="scientific">Suttonella ornithocola</name>
    <dbReference type="NCBI Taxonomy" id="279832"/>
    <lineage>
        <taxon>Bacteria</taxon>
        <taxon>Pseudomonadati</taxon>
        <taxon>Pseudomonadota</taxon>
        <taxon>Gammaproteobacteria</taxon>
        <taxon>Cardiobacteriales</taxon>
        <taxon>Cardiobacteriaceae</taxon>
        <taxon>Suttonella</taxon>
    </lineage>
</organism>
<dbReference type="SUPFAM" id="SSF48452">
    <property type="entry name" value="TPR-like"/>
    <property type="match status" value="1"/>
</dbReference>
<dbReference type="PROSITE" id="PS51257">
    <property type="entry name" value="PROKAR_LIPOPROTEIN"/>
    <property type="match status" value="1"/>
</dbReference>
<feature type="compositionally biased region" description="Polar residues" evidence="1">
    <location>
        <begin position="205"/>
        <end position="214"/>
    </location>
</feature>
<evidence type="ECO:0000256" key="2">
    <source>
        <dbReference type="SAM" id="SignalP"/>
    </source>
</evidence>
<dbReference type="Gene3D" id="1.25.40.10">
    <property type="entry name" value="Tetratricopeptide repeat domain"/>
    <property type="match status" value="1"/>
</dbReference>
<feature type="signal peptide" evidence="2">
    <location>
        <begin position="1"/>
        <end position="21"/>
    </location>
</feature>
<proteinExistence type="predicted"/>
<feature type="chain" id="PRO_5016789384" evidence="2">
    <location>
        <begin position="22"/>
        <end position="316"/>
    </location>
</feature>
<dbReference type="SMART" id="SM00028">
    <property type="entry name" value="TPR"/>
    <property type="match status" value="2"/>
</dbReference>